<keyword evidence="1" id="KW-0812">Transmembrane</keyword>
<gene>
    <name evidence="2" type="ORF">H8712_10850</name>
</gene>
<proteinExistence type="predicted"/>
<dbReference type="RefSeq" id="WP_187558836.1">
    <property type="nucleotide sequence ID" value="NZ_JACRTP010000004.1"/>
</dbReference>
<sequence length="104" mass="12026">MNSISAKLKSEIKRTLYTKWIWFAGFLACLLGKITQMAGQDSITWRCIFIASAILISEVFWLFELKSPKDEAVLCTKYGSRWMHQKRAVILWVLVLLILLIFGL</sequence>
<keyword evidence="1" id="KW-0472">Membrane</keyword>
<evidence type="ECO:0000313" key="3">
    <source>
        <dbReference type="Proteomes" id="UP000661649"/>
    </source>
</evidence>
<reference evidence="2 3" key="1">
    <citation type="submission" date="2020-08" db="EMBL/GenBank/DDBJ databases">
        <title>Genome public.</title>
        <authorList>
            <person name="Liu C."/>
            <person name="Sun Q."/>
        </authorList>
    </citation>
    <scope>NUCLEOTIDE SEQUENCE [LARGE SCALE GENOMIC DNA]</scope>
    <source>
        <strain evidence="2 3">3_YM_SP_D4_24.mj</strain>
    </source>
</reference>
<dbReference type="EMBL" id="JACRTP010000004">
    <property type="protein sequence ID" value="MBC8629102.1"/>
    <property type="molecule type" value="Genomic_DNA"/>
</dbReference>
<accession>A0ABR7PCW4</accession>
<keyword evidence="3" id="KW-1185">Reference proteome</keyword>
<keyword evidence="1" id="KW-1133">Transmembrane helix</keyword>
<dbReference type="Proteomes" id="UP000661649">
    <property type="component" value="Unassembled WGS sequence"/>
</dbReference>
<protein>
    <recommendedName>
        <fullName evidence="4">Permease</fullName>
    </recommendedName>
</protein>
<name>A0ABR7PCW4_9FIRM</name>
<feature type="transmembrane region" description="Helical" evidence="1">
    <location>
        <begin position="20"/>
        <end position="37"/>
    </location>
</feature>
<organism evidence="2 3">
    <name type="scientific">Blautia stercoris</name>
    <dbReference type="NCBI Taxonomy" id="871664"/>
    <lineage>
        <taxon>Bacteria</taxon>
        <taxon>Bacillati</taxon>
        <taxon>Bacillota</taxon>
        <taxon>Clostridia</taxon>
        <taxon>Lachnospirales</taxon>
        <taxon>Lachnospiraceae</taxon>
        <taxon>Blautia</taxon>
    </lineage>
</organism>
<comment type="caution">
    <text evidence="2">The sequence shown here is derived from an EMBL/GenBank/DDBJ whole genome shotgun (WGS) entry which is preliminary data.</text>
</comment>
<feature type="transmembrane region" description="Helical" evidence="1">
    <location>
        <begin position="43"/>
        <end position="63"/>
    </location>
</feature>
<evidence type="ECO:0008006" key="4">
    <source>
        <dbReference type="Google" id="ProtNLM"/>
    </source>
</evidence>
<feature type="transmembrane region" description="Helical" evidence="1">
    <location>
        <begin position="84"/>
        <end position="103"/>
    </location>
</feature>
<evidence type="ECO:0000313" key="2">
    <source>
        <dbReference type="EMBL" id="MBC8629102.1"/>
    </source>
</evidence>
<evidence type="ECO:0000256" key="1">
    <source>
        <dbReference type="SAM" id="Phobius"/>
    </source>
</evidence>